<reference evidence="10 11" key="1">
    <citation type="journal article" date="2022" name="DNA Res.">
        <title>Genome analysis of five recently described species of the CUG-Ser clade uncovers Candida theae as a new hybrid lineage with pathogenic potential in the Candida parapsilosis species complex.</title>
        <authorList>
            <person name="Mixao V."/>
            <person name="Del Olmo V."/>
            <person name="Hegedusova E."/>
            <person name="Saus E."/>
            <person name="Pryszcz L."/>
            <person name="Cillingova A."/>
            <person name="Nosek J."/>
            <person name="Gabaldon T."/>
        </authorList>
    </citation>
    <scope>NUCLEOTIDE SEQUENCE [LARGE SCALE GENOMIC DNA]</scope>
    <source>
        <strain evidence="10 11">CBS 12239</strain>
    </source>
</reference>
<dbReference type="PANTHER" id="PTHR28127">
    <property type="entry name" value="RIBOSOME ASSEMBLY PROTEIN 3"/>
    <property type="match status" value="1"/>
</dbReference>
<evidence type="ECO:0000256" key="6">
    <source>
        <dbReference type="ARBA" id="ARBA00023242"/>
    </source>
</evidence>
<dbReference type="GO" id="GO:0030687">
    <property type="term" value="C:preribosome, large subunit precursor"/>
    <property type="evidence" value="ECO:0007669"/>
    <property type="project" value="TreeGrafter"/>
</dbReference>
<keyword evidence="5" id="KW-0690">Ribosome biogenesis</keyword>
<evidence type="ECO:0000256" key="1">
    <source>
        <dbReference type="ARBA" id="ARBA00003035"/>
    </source>
</evidence>
<dbReference type="AlphaFoldDB" id="A0AAD5FZK7"/>
<feature type="compositionally biased region" description="Acidic residues" evidence="8">
    <location>
        <begin position="55"/>
        <end position="66"/>
    </location>
</feature>
<dbReference type="GeneID" id="76149753"/>
<evidence type="ECO:0000256" key="3">
    <source>
        <dbReference type="ARBA" id="ARBA00006256"/>
    </source>
</evidence>
<dbReference type="EMBL" id="JAIHNG010000075">
    <property type="protein sequence ID" value="KAI5961569.1"/>
    <property type="molecule type" value="Genomic_DNA"/>
</dbReference>
<dbReference type="GO" id="GO:0005730">
    <property type="term" value="C:nucleolus"/>
    <property type="evidence" value="ECO:0007669"/>
    <property type="project" value="UniProtKB-SubCell"/>
</dbReference>
<evidence type="ECO:0000259" key="9">
    <source>
        <dbReference type="Pfam" id="PF14615"/>
    </source>
</evidence>
<evidence type="ECO:0000313" key="11">
    <source>
        <dbReference type="Proteomes" id="UP001204833"/>
    </source>
</evidence>
<protein>
    <recommendedName>
        <fullName evidence="4">Ribosome assembly protein 3</fullName>
    </recommendedName>
</protein>
<organism evidence="10 11">
    <name type="scientific">Candida theae</name>
    <dbReference type="NCBI Taxonomy" id="1198502"/>
    <lineage>
        <taxon>Eukaryota</taxon>
        <taxon>Fungi</taxon>
        <taxon>Dikarya</taxon>
        <taxon>Ascomycota</taxon>
        <taxon>Saccharomycotina</taxon>
        <taxon>Pichiomycetes</taxon>
        <taxon>Debaryomycetaceae</taxon>
        <taxon>Candida/Lodderomyces clade</taxon>
        <taxon>Candida</taxon>
    </lineage>
</organism>
<dbReference type="RefSeq" id="XP_051609842.1">
    <property type="nucleotide sequence ID" value="XM_051750926.1"/>
</dbReference>
<proteinExistence type="inferred from homology"/>
<evidence type="ECO:0000256" key="7">
    <source>
        <dbReference type="ARBA" id="ARBA00023274"/>
    </source>
</evidence>
<keyword evidence="7" id="KW-0687">Ribonucleoprotein</keyword>
<feature type="region of interest" description="Disordered" evidence="8">
    <location>
        <begin position="1"/>
        <end position="78"/>
    </location>
</feature>
<keyword evidence="11" id="KW-1185">Reference proteome</keyword>
<dbReference type="Pfam" id="PF14615">
    <property type="entry name" value="Rsa3"/>
    <property type="match status" value="1"/>
</dbReference>
<keyword evidence="6" id="KW-0539">Nucleus</keyword>
<accession>A0AAD5FZK7</accession>
<name>A0AAD5FZK7_9ASCO</name>
<dbReference type="Proteomes" id="UP001204833">
    <property type="component" value="Unassembled WGS sequence"/>
</dbReference>
<dbReference type="GO" id="GO:0000027">
    <property type="term" value="P:ribosomal large subunit assembly"/>
    <property type="evidence" value="ECO:0007669"/>
    <property type="project" value="TreeGrafter"/>
</dbReference>
<comment type="caution">
    <text evidence="10">The sequence shown here is derived from an EMBL/GenBank/DDBJ whole genome shotgun (WGS) entry which is preliminary data.</text>
</comment>
<feature type="compositionally biased region" description="Low complexity" evidence="8">
    <location>
        <begin position="39"/>
        <end position="54"/>
    </location>
</feature>
<comment type="function">
    <text evidence="1">Required for efficient biogenesis of the 60S ribosomal subunit.</text>
</comment>
<comment type="similarity">
    <text evidence="3">Belongs to the RSA3 family.</text>
</comment>
<evidence type="ECO:0000256" key="4">
    <source>
        <dbReference type="ARBA" id="ARBA00015339"/>
    </source>
</evidence>
<sequence>MEADFIYTHTMAVAAQQNNNREKRPSNRRRKKRRTEDFSSSSESSSSSSSSSSESDNDNAVEEEDVIPNTEEITMDDIEIETNGQTTKSAKKAPDNLSIEQKQQLNTIPFSTTSISEVTNPNTANALKSIPNLTEVSNSIEQSKQEINTRFLKLMTTEFGNDIDELRKKPDFKEASLSVLAKTLQSGANMFDVDVLEGLLDEGEKAT</sequence>
<dbReference type="InterPro" id="IPR051898">
    <property type="entry name" value="Ribosome_Assembly_3"/>
</dbReference>
<dbReference type="PANTHER" id="PTHR28127:SF1">
    <property type="entry name" value="RIBOSOME ASSEMBLY PROTEIN 3"/>
    <property type="match status" value="1"/>
</dbReference>
<dbReference type="InterPro" id="IPR028217">
    <property type="entry name" value="Rsa3_C"/>
</dbReference>
<evidence type="ECO:0000313" key="10">
    <source>
        <dbReference type="EMBL" id="KAI5961569.1"/>
    </source>
</evidence>
<gene>
    <name evidence="10" type="ORF">KGF57_001694</name>
</gene>
<evidence type="ECO:0000256" key="2">
    <source>
        <dbReference type="ARBA" id="ARBA00004604"/>
    </source>
</evidence>
<comment type="subcellular location">
    <subcellularLocation>
        <location evidence="2">Nucleus</location>
        <location evidence="2">Nucleolus</location>
    </subcellularLocation>
</comment>
<feature type="domain" description="Ribosome-assembly protein 3 C-terminal" evidence="9">
    <location>
        <begin position="149"/>
        <end position="192"/>
    </location>
</feature>
<evidence type="ECO:0000256" key="8">
    <source>
        <dbReference type="SAM" id="MobiDB-lite"/>
    </source>
</evidence>
<evidence type="ECO:0000256" key="5">
    <source>
        <dbReference type="ARBA" id="ARBA00022517"/>
    </source>
</evidence>